<reference evidence="2" key="1">
    <citation type="submission" date="2020-03" db="EMBL/GenBank/DDBJ databases">
        <authorList>
            <person name="Weist P."/>
        </authorList>
    </citation>
    <scope>NUCLEOTIDE SEQUENCE</scope>
</reference>
<accession>A0A9N7Z3W9</accession>
<evidence type="ECO:0000313" key="3">
    <source>
        <dbReference type="Proteomes" id="UP001153269"/>
    </source>
</evidence>
<comment type="caution">
    <text evidence="2">The sequence shown here is derived from an EMBL/GenBank/DDBJ whole genome shotgun (WGS) entry which is preliminary data.</text>
</comment>
<protein>
    <submittedName>
        <fullName evidence="2">Uncharacterized protein</fullName>
    </submittedName>
</protein>
<dbReference type="AlphaFoldDB" id="A0A9N7Z3W9"/>
<name>A0A9N7Z3W9_PLEPL</name>
<dbReference type="EMBL" id="CADEAL010004001">
    <property type="protein sequence ID" value="CAB1449101.1"/>
    <property type="molecule type" value="Genomic_DNA"/>
</dbReference>
<evidence type="ECO:0000313" key="2">
    <source>
        <dbReference type="EMBL" id="CAB1449101.1"/>
    </source>
</evidence>
<proteinExistence type="predicted"/>
<feature type="region of interest" description="Disordered" evidence="1">
    <location>
        <begin position="30"/>
        <end position="83"/>
    </location>
</feature>
<organism evidence="2 3">
    <name type="scientific">Pleuronectes platessa</name>
    <name type="common">European plaice</name>
    <dbReference type="NCBI Taxonomy" id="8262"/>
    <lineage>
        <taxon>Eukaryota</taxon>
        <taxon>Metazoa</taxon>
        <taxon>Chordata</taxon>
        <taxon>Craniata</taxon>
        <taxon>Vertebrata</taxon>
        <taxon>Euteleostomi</taxon>
        <taxon>Actinopterygii</taxon>
        <taxon>Neopterygii</taxon>
        <taxon>Teleostei</taxon>
        <taxon>Neoteleostei</taxon>
        <taxon>Acanthomorphata</taxon>
        <taxon>Carangaria</taxon>
        <taxon>Pleuronectiformes</taxon>
        <taxon>Pleuronectoidei</taxon>
        <taxon>Pleuronectidae</taxon>
        <taxon>Pleuronectes</taxon>
    </lineage>
</organism>
<keyword evidence="3" id="KW-1185">Reference proteome</keyword>
<feature type="compositionally biased region" description="Polar residues" evidence="1">
    <location>
        <begin position="48"/>
        <end position="63"/>
    </location>
</feature>
<sequence>MCCSSWCLRRQCASQPRRCGDDMTALDRKKGKDLRGQQVFLRPEESSAPAQTTRQSTTPSEQLQFPHRTEISITSRSEASVSV</sequence>
<gene>
    <name evidence="2" type="ORF">PLEPLA_LOCUS36781</name>
</gene>
<feature type="compositionally biased region" description="Polar residues" evidence="1">
    <location>
        <begin position="71"/>
        <end position="83"/>
    </location>
</feature>
<dbReference type="Proteomes" id="UP001153269">
    <property type="component" value="Unassembled WGS sequence"/>
</dbReference>
<evidence type="ECO:0000256" key="1">
    <source>
        <dbReference type="SAM" id="MobiDB-lite"/>
    </source>
</evidence>